<evidence type="ECO:0000313" key="6">
    <source>
        <dbReference type="EMBL" id="KAH8107699.1"/>
    </source>
</evidence>
<name>A0A8K0V0Z8_9AGAR</name>
<accession>A0A8K0V0Z8</accession>
<evidence type="ECO:0000256" key="1">
    <source>
        <dbReference type="ARBA" id="ARBA00005495"/>
    </source>
</evidence>
<reference evidence="6" key="1">
    <citation type="journal article" date="2021" name="New Phytol.">
        <title>Evolutionary innovations through gain and loss of genes in the ectomycorrhizal Boletales.</title>
        <authorList>
            <person name="Wu G."/>
            <person name="Miyauchi S."/>
            <person name="Morin E."/>
            <person name="Kuo A."/>
            <person name="Drula E."/>
            <person name="Varga T."/>
            <person name="Kohler A."/>
            <person name="Feng B."/>
            <person name="Cao Y."/>
            <person name="Lipzen A."/>
            <person name="Daum C."/>
            <person name="Hundley H."/>
            <person name="Pangilinan J."/>
            <person name="Johnson J."/>
            <person name="Barry K."/>
            <person name="LaButti K."/>
            <person name="Ng V."/>
            <person name="Ahrendt S."/>
            <person name="Min B."/>
            <person name="Choi I.G."/>
            <person name="Park H."/>
            <person name="Plett J.M."/>
            <person name="Magnuson J."/>
            <person name="Spatafora J.W."/>
            <person name="Nagy L.G."/>
            <person name="Henrissat B."/>
            <person name="Grigoriev I.V."/>
            <person name="Yang Z.L."/>
            <person name="Xu J."/>
            <person name="Martin F.M."/>
        </authorList>
    </citation>
    <scope>NUCLEOTIDE SEQUENCE</scope>
    <source>
        <strain evidence="6">KKN 215</strain>
    </source>
</reference>
<comment type="similarity">
    <text evidence="1">Belongs to the Gfa family.</text>
</comment>
<evidence type="ECO:0000256" key="4">
    <source>
        <dbReference type="ARBA" id="ARBA00023239"/>
    </source>
</evidence>
<dbReference type="PANTHER" id="PTHR33337">
    <property type="entry name" value="GFA DOMAIN-CONTAINING PROTEIN"/>
    <property type="match status" value="1"/>
</dbReference>
<dbReference type="PROSITE" id="PS51891">
    <property type="entry name" value="CENP_V_GFA"/>
    <property type="match status" value="1"/>
</dbReference>
<sequence length="198" mass="21151">MALFSPKSIIVTQPEYQTLSTFVVFAIAIAIPGYTMPEPFHGSCLCKAIEFQVDAAPVAVSTCHCLNCKKYTGTAFTTNVIFPHGSAKITKGTPSTYHDSAQDSGNALARVFCPTCSSPLFNLGGDFGKTLAVFYGALDDFNVCVDPHPVVVAAPPGARELEVTRTAVAPQVEYYVKDRVSWVSPVLGAEQAQTKPGR</sequence>
<dbReference type="AlphaFoldDB" id="A0A8K0V0Z8"/>
<proteinExistence type="inferred from homology"/>
<protein>
    <submittedName>
        <fullName evidence="6">Mss4-like protein</fullName>
    </submittedName>
</protein>
<dbReference type="Proteomes" id="UP000813824">
    <property type="component" value="Unassembled WGS sequence"/>
</dbReference>
<keyword evidence="3" id="KW-0862">Zinc</keyword>
<organism evidence="6 7">
    <name type="scientific">Cristinia sonorae</name>
    <dbReference type="NCBI Taxonomy" id="1940300"/>
    <lineage>
        <taxon>Eukaryota</taxon>
        <taxon>Fungi</taxon>
        <taxon>Dikarya</taxon>
        <taxon>Basidiomycota</taxon>
        <taxon>Agaricomycotina</taxon>
        <taxon>Agaricomycetes</taxon>
        <taxon>Agaricomycetidae</taxon>
        <taxon>Agaricales</taxon>
        <taxon>Pleurotineae</taxon>
        <taxon>Stephanosporaceae</taxon>
        <taxon>Cristinia</taxon>
    </lineage>
</organism>
<keyword evidence="7" id="KW-1185">Reference proteome</keyword>
<dbReference type="OrthoDB" id="428768at2759"/>
<keyword evidence="4" id="KW-0456">Lyase</keyword>
<dbReference type="GO" id="GO:0016846">
    <property type="term" value="F:carbon-sulfur lyase activity"/>
    <property type="evidence" value="ECO:0007669"/>
    <property type="project" value="InterPro"/>
</dbReference>
<evidence type="ECO:0000259" key="5">
    <source>
        <dbReference type="PROSITE" id="PS51891"/>
    </source>
</evidence>
<dbReference type="PANTHER" id="PTHR33337:SF30">
    <property type="entry name" value="DUF636 DOMAIN PROTEIN (AFU_ORTHOLOGUE AFUA_1G03180)"/>
    <property type="match status" value="1"/>
</dbReference>
<comment type="caution">
    <text evidence="6">The sequence shown here is derived from an EMBL/GenBank/DDBJ whole genome shotgun (WGS) entry which is preliminary data.</text>
</comment>
<evidence type="ECO:0000256" key="2">
    <source>
        <dbReference type="ARBA" id="ARBA00022723"/>
    </source>
</evidence>
<evidence type="ECO:0000256" key="3">
    <source>
        <dbReference type="ARBA" id="ARBA00022833"/>
    </source>
</evidence>
<feature type="domain" description="CENP-V/GFA" evidence="5">
    <location>
        <begin position="40"/>
        <end position="149"/>
    </location>
</feature>
<dbReference type="GO" id="GO:0046872">
    <property type="term" value="F:metal ion binding"/>
    <property type="evidence" value="ECO:0007669"/>
    <property type="project" value="UniProtKB-KW"/>
</dbReference>
<keyword evidence="2" id="KW-0479">Metal-binding</keyword>
<evidence type="ECO:0000313" key="7">
    <source>
        <dbReference type="Proteomes" id="UP000813824"/>
    </source>
</evidence>
<dbReference type="Pfam" id="PF04828">
    <property type="entry name" value="GFA"/>
    <property type="match status" value="1"/>
</dbReference>
<gene>
    <name evidence="6" type="ORF">BXZ70DRAFT_912214</name>
</gene>
<dbReference type="InterPro" id="IPR006913">
    <property type="entry name" value="CENP-V/GFA"/>
</dbReference>
<dbReference type="InterPro" id="IPR011057">
    <property type="entry name" value="Mss4-like_sf"/>
</dbReference>
<dbReference type="SUPFAM" id="SSF51316">
    <property type="entry name" value="Mss4-like"/>
    <property type="match status" value="1"/>
</dbReference>
<dbReference type="EMBL" id="JAEVFJ010000001">
    <property type="protein sequence ID" value="KAH8107699.1"/>
    <property type="molecule type" value="Genomic_DNA"/>
</dbReference>
<dbReference type="Gene3D" id="3.90.1590.10">
    <property type="entry name" value="glutathione-dependent formaldehyde- activating enzyme (gfa)"/>
    <property type="match status" value="1"/>
</dbReference>